<accession>A0ACB9REX7</accession>
<organism evidence="1 2">
    <name type="scientific">Melastoma candidum</name>
    <dbReference type="NCBI Taxonomy" id="119954"/>
    <lineage>
        <taxon>Eukaryota</taxon>
        <taxon>Viridiplantae</taxon>
        <taxon>Streptophyta</taxon>
        <taxon>Embryophyta</taxon>
        <taxon>Tracheophyta</taxon>
        <taxon>Spermatophyta</taxon>
        <taxon>Magnoliopsida</taxon>
        <taxon>eudicotyledons</taxon>
        <taxon>Gunneridae</taxon>
        <taxon>Pentapetalae</taxon>
        <taxon>rosids</taxon>
        <taxon>malvids</taxon>
        <taxon>Myrtales</taxon>
        <taxon>Melastomataceae</taxon>
        <taxon>Melastomatoideae</taxon>
        <taxon>Melastomateae</taxon>
        <taxon>Melastoma</taxon>
    </lineage>
</organism>
<dbReference type="EMBL" id="CM042883">
    <property type="protein sequence ID" value="KAI4377255.1"/>
    <property type="molecule type" value="Genomic_DNA"/>
</dbReference>
<protein>
    <submittedName>
        <fullName evidence="1">Uncharacterized protein</fullName>
    </submittedName>
</protein>
<evidence type="ECO:0000313" key="2">
    <source>
        <dbReference type="Proteomes" id="UP001057402"/>
    </source>
</evidence>
<proteinExistence type="predicted"/>
<evidence type="ECO:0000313" key="1">
    <source>
        <dbReference type="EMBL" id="KAI4377255.1"/>
    </source>
</evidence>
<gene>
    <name evidence="1" type="ORF">MLD38_014915</name>
</gene>
<sequence>MGFGLGFRVVAMGPSFKKLFADRLVSAYGRTNNRLILLDYDGTLLPKTSINKRPSSQVISILDRLSSDPNNVVFIVSGRGKDSLSSWFETCEKLGLSAEHGYFTRWSKDLPWETCALTTDFNWKNIAAPVMDQYTEATDGSFIETKETALVWHHQEADPHFGGFQAKELLDHLESVLANEPVVVKRGQHIVEVKPQVGDDQSDEDMFESIAGTFSNPLTTAHTAEVFTCTVGQKPSMAKYYLDGVGQVLRLLEVVAEAAKLDNGRGG</sequence>
<keyword evidence="2" id="KW-1185">Reference proteome</keyword>
<comment type="caution">
    <text evidence="1">The sequence shown here is derived from an EMBL/GenBank/DDBJ whole genome shotgun (WGS) entry which is preliminary data.</text>
</comment>
<name>A0ACB9REX7_9MYRT</name>
<reference evidence="2" key="1">
    <citation type="journal article" date="2023" name="Front. Plant Sci.">
        <title>Chromosomal-level genome assembly of Melastoma candidum provides insights into trichome evolution.</title>
        <authorList>
            <person name="Zhong Y."/>
            <person name="Wu W."/>
            <person name="Sun C."/>
            <person name="Zou P."/>
            <person name="Liu Y."/>
            <person name="Dai S."/>
            <person name="Zhou R."/>
        </authorList>
    </citation>
    <scope>NUCLEOTIDE SEQUENCE [LARGE SCALE GENOMIC DNA]</scope>
</reference>
<dbReference type="Proteomes" id="UP001057402">
    <property type="component" value="Chromosome 4"/>
</dbReference>